<evidence type="ECO:0000313" key="2">
    <source>
        <dbReference type="Proteomes" id="UP000262802"/>
    </source>
</evidence>
<evidence type="ECO:0000313" key="1">
    <source>
        <dbReference type="EMBL" id="AYA39044.1"/>
    </source>
</evidence>
<reference evidence="1 2" key="1">
    <citation type="submission" date="2018-09" db="EMBL/GenBank/DDBJ databases">
        <title>Hymenobacter medium sp. nov., isolated from R2A medium.</title>
        <authorList>
            <person name="Yingchao G."/>
        </authorList>
    </citation>
    <scope>NUCLEOTIDE SEQUENCE [LARGE SCALE GENOMIC DNA]</scope>
    <source>
        <strain evidence="2">sh-6</strain>
        <plasmid evidence="1 2">unnamed1</plasmid>
    </source>
</reference>
<dbReference type="EMBL" id="CP032318">
    <property type="protein sequence ID" value="AYA39044.1"/>
    <property type="molecule type" value="Genomic_DNA"/>
</dbReference>
<accession>A0A3B7R4G8</accession>
<dbReference type="Proteomes" id="UP000262802">
    <property type="component" value="Plasmid unnamed1"/>
</dbReference>
<keyword evidence="1" id="KW-0614">Plasmid</keyword>
<organism evidence="1 2">
    <name type="scientific">Hymenobacter oligotrophus</name>
    <dbReference type="NCBI Taxonomy" id="2319843"/>
    <lineage>
        <taxon>Bacteria</taxon>
        <taxon>Pseudomonadati</taxon>
        <taxon>Bacteroidota</taxon>
        <taxon>Cytophagia</taxon>
        <taxon>Cytophagales</taxon>
        <taxon>Hymenobacteraceae</taxon>
        <taxon>Hymenobacter</taxon>
    </lineage>
</organism>
<keyword evidence="2" id="KW-1185">Reference proteome</keyword>
<sequence>MAALPTEHTIWDFEAYYQRVHPLVPNVPREVLQQWIHGLQGEYVTRRNYAWLDYDTLQFSLERWPTQDLVNLYVVEDYRDCVQTRERCREFDEFCCTQRDVLHWKERGTWRTPPIVLDVASLGALPPEKELMAPHQLIEGHNRLGYLLAMTSMALQGKTTLADTHSVWVLRQPRLA</sequence>
<name>A0A3B7R4G8_9BACT</name>
<dbReference type="AlphaFoldDB" id="A0A3B7R4G8"/>
<protein>
    <submittedName>
        <fullName evidence="1">Uncharacterized protein</fullName>
    </submittedName>
</protein>
<dbReference type="KEGG" id="hyh:D3Y59_17845"/>
<gene>
    <name evidence="1" type="ORF">D3Y59_17845</name>
</gene>
<geneLocation type="plasmid" evidence="1 2">
    <name>unnamed1</name>
</geneLocation>
<proteinExistence type="predicted"/>
<dbReference type="OrthoDB" id="5918147at2"/>